<dbReference type="EMBL" id="JBHTIW010000054">
    <property type="protein sequence ID" value="MFD0924022.1"/>
    <property type="molecule type" value="Genomic_DNA"/>
</dbReference>
<proteinExistence type="predicted"/>
<sequence>MSSAGDEGAVLRAARTEAGISLAKMASLTNYSKPYLGLVETGKRTVTVDLVIAYENELGPIGDDMLRRRDITHPRVLKARRPTLTELARSIDDGDPGALRNTPSSRTVDFFLASKLSPSGVDHVRRWVRSGQTSTLRANALAVLSKMSIASDVPLIIEALENDDKLRFLSLASEVSKLTQWDWNLCKTIVREPSAAPQPRKLAKALTKEALLDSDAESRWCGAYLLKELVPVLGR</sequence>
<dbReference type="InterPro" id="IPR001387">
    <property type="entry name" value="Cro/C1-type_HTH"/>
</dbReference>
<dbReference type="InterPro" id="IPR010982">
    <property type="entry name" value="Lambda_DNA-bd_dom_sf"/>
</dbReference>
<name>A0ABW3G1F5_9PSEU</name>
<organism evidence="2 3">
    <name type="scientific">Saccharopolyspora rosea</name>
    <dbReference type="NCBI Taxonomy" id="524884"/>
    <lineage>
        <taxon>Bacteria</taxon>
        <taxon>Bacillati</taxon>
        <taxon>Actinomycetota</taxon>
        <taxon>Actinomycetes</taxon>
        <taxon>Pseudonocardiales</taxon>
        <taxon>Pseudonocardiaceae</taxon>
        <taxon>Saccharopolyspora</taxon>
    </lineage>
</organism>
<gene>
    <name evidence="2" type="ORF">ACFQ16_30125</name>
</gene>
<feature type="domain" description="HTH cro/C1-type" evidence="1">
    <location>
        <begin position="11"/>
        <end position="59"/>
    </location>
</feature>
<protein>
    <submittedName>
        <fullName evidence="2">Helix-turn-helix domain-containing protein</fullName>
    </submittedName>
</protein>
<dbReference type="Gene3D" id="1.10.260.40">
    <property type="entry name" value="lambda repressor-like DNA-binding domains"/>
    <property type="match status" value="1"/>
</dbReference>
<dbReference type="SUPFAM" id="SSF47413">
    <property type="entry name" value="lambda repressor-like DNA-binding domains"/>
    <property type="match status" value="1"/>
</dbReference>
<evidence type="ECO:0000313" key="2">
    <source>
        <dbReference type="EMBL" id="MFD0924022.1"/>
    </source>
</evidence>
<comment type="caution">
    <text evidence="2">The sequence shown here is derived from an EMBL/GenBank/DDBJ whole genome shotgun (WGS) entry which is preliminary data.</text>
</comment>
<evidence type="ECO:0000259" key="1">
    <source>
        <dbReference type="PROSITE" id="PS50943"/>
    </source>
</evidence>
<dbReference type="CDD" id="cd00093">
    <property type="entry name" value="HTH_XRE"/>
    <property type="match status" value="1"/>
</dbReference>
<dbReference type="PROSITE" id="PS50943">
    <property type="entry name" value="HTH_CROC1"/>
    <property type="match status" value="1"/>
</dbReference>
<dbReference type="SMART" id="SM00530">
    <property type="entry name" value="HTH_XRE"/>
    <property type="match status" value="1"/>
</dbReference>
<reference evidence="3" key="1">
    <citation type="journal article" date="2019" name="Int. J. Syst. Evol. Microbiol.">
        <title>The Global Catalogue of Microorganisms (GCM) 10K type strain sequencing project: providing services to taxonomists for standard genome sequencing and annotation.</title>
        <authorList>
            <consortium name="The Broad Institute Genomics Platform"/>
            <consortium name="The Broad Institute Genome Sequencing Center for Infectious Disease"/>
            <person name="Wu L."/>
            <person name="Ma J."/>
        </authorList>
    </citation>
    <scope>NUCLEOTIDE SEQUENCE [LARGE SCALE GENOMIC DNA]</scope>
    <source>
        <strain evidence="3">CCUG 56401</strain>
    </source>
</reference>
<evidence type="ECO:0000313" key="3">
    <source>
        <dbReference type="Proteomes" id="UP001597018"/>
    </source>
</evidence>
<keyword evidence="3" id="KW-1185">Reference proteome</keyword>
<dbReference type="RefSeq" id="WP_345601956.1">
    <property type="nucleotide sequence ID" value="NZ_BAABLT010000053.1"/>
</dbReference>
<dbReference type="Pfam" id="PF13560">
    <property type="entry name" value="HTH_31"/>
    <property type="match status" value="1"/>
</dbReference>
<dbReference type="Proteomes" id="UP001597018">
    <property type="component" value="Unassembled WGS sequence"/>
</dbReference>
<accession>A0ABW3G1F5</accession>